<dbReference type="EMBL" id="CP053709">
    <property type="protein sequence ID" value="QKE93149.1"/>
    <property type="molecule type" value="Genomic_DNA"/>
</dbReference>
<evidence type="ECO:0000313" key="3">
    <source>
        <dbReference type="Proteomes" id="UP000500767"/>
    </source>
</evidence>
<sequence length="116" mass="13397">MIKVSLFLTRRADLTREAFSEHWMNKHWPIVQTVPEVMEATRHYVQLHNIDGLPSAVSPAPYDGIAEVWFDSKEAAIRVMTSKNWASIVAEDDRLFLDTTKTVAMFSEERVDYRPS</sequence>
<dbReference type="Gene3D" id="3.30.70.100">
    <property type="match status" value="1"/>
</dbReference>
<dbReference type="AlphaFoldDB" id="A0A6M8HX68"/>
<accession>A0A6M8HX68</accession>
<dbReference type="NCBIfam" id="TIGR02118">
    <property type="entry name" value="EthD family reductase"/>
    <property type="match status" value="1"/>
</dbReference>
<dbReference type="Proteomes" id="UP000500767">
    <property type="component" value="Plasmid unnamed1"/>
</dbReference>
<dbReference type="KEGG" id="lck:HN018_23485"/>
<keyword evidence="2" id="KW-0614">Plasmid</keyword>
<reference evidence="2 3" key="1">
    <citation type="journal article" date="2014" name="World J. Microbiol. Biotechnol.">
        <title>Biodiversity and physiological characteristics of Antarctic and Arctic lichens-associated bacteria.</title>
        <authorList>
            <person name="Lee Y.M."/>
            <person name="Kim E.H."/>
            <person name="Lee H.K."/>
            <person name="Hong S.G."/>
        </authorList>
    </citation>
    <scope>NUCLEOTIDE SEQUENCE [LARGE SCALE GENOMIC DNA]</scope>
    <source>
        <strain evidence="2 3">PAMC 26569</strain>
        <plasmid evidence="2">unnamed1</plasmid>
    </source>
</reference>
<proteinExistence type="predicted"/>
<gene>
    <name evidence="2" type="ORF">HN018_23485</name>
</gene>
<dbReference type="InterPro" id="IPR009799">
    <property type="entry name" value="EthD_dom"/>
</dbReference>
<dbReference type="InterPro" id="IPR011008">
    <property type="entry name" value="Dimeric_a/b-barrel"/>
</dbReference>
<dbReference type="Pfam" id="PF07110">
    <property type="entry name" value="EthD"/>
    <property type="match status" value="1"/>
</dbReference>
<protein>
    <submittedName>
        <fullName evidence="2">EthD domain-containing protein</fullName>
    </submittedName>
</protein>
<organism evidence="2 3">
    <name type="scientific">Lichenicola cladoniae</name>
    <dbReference type="NCBI Taxonomy" id="1484109"/>
    <lineage>
        <taxon>Bacteria</taxon>
        <taxon>Pseudomonadati</taxon>
        <taxon>Pseudomonadota</taxon>
        <taxon>Alphaproteobacteria</taxon>
        <taxon>Acetobacterales</taxon>
        <taxon>Acetobacteraceae</taxon>
        <taxon>Lichenicola</taxon>
    </lineage>
</organism>
<evidence type="ECO:0000313" key="2">
    <source>
        <dbReference type="EMBL" id="QKE93149.1"/>
    </source>
</evidence>
<evidence type="ECO:0000259" key="1">
    <source>
        <dbReference type="Pfam" id="PF07110"/>
    </source>
</evidence>
<geneLocation type="plasmid" evidence="2 3">
    <name>unnamed1</name>
</geneLocation>
<keyword evidence="3" id="KW-1185">Reference proteome</keyword>
<feature type="domain" description="EthD" evidence="1">
    <location>
        <begin position="12"/>
        <end position="99"/>
    </location>
</feature>
<name>A0A6M8HX68_9PROT</name>
<dbReference type="RefSeq" id="WP_171833875.1">
    <property type="nucleotide sequence ID" value="NZ_CP053709.1"/>
</dbReference>
<dbReference type="GO" id="GO:0016491">
    <property type="term" value="F:oxidoreductase activity"/>
    <property type="evidence" value="ECO:0007669"/>
    <property type="project" value="InterPro"/>
</dbReference>
<dbReference type="SUPFAM" id="SSF54909">
    <property type="entry name" value="Dimeric alpha+beta barrel"/>
    <property type="match status" value="1"/>
</dbReference>